<evidence type="ECO:0008006" key="5">
    <source>
        <dbReference type="Google" id="ProtNLM"/>
    </source>
</evidence>
<sequence length="161" mass="18308">MPFSPLRRFVPFLITTLLLTSQMRPLRSSDSSDRDVVDEWLDDEVSITPDDSEMWDESTAVDNSVSPSSSPVTEGYFESEKDFKSEEEFGDDEEYEDVENLENDDTRDPHSAWGHRAVTPEYRPATPDYRQATPHFRPDTPATVWLLPRVPASARAVPALT</sequence>
<proteinExistence type="predicted"/>
<evidence type="ECO:0000313" key="4">
    <source>
        <dbReference type="Proteomes" id="UP000280685"/>
    </source>
</evidence>
<gene>
    <name evidence="3" type="ORF">PODCO_103695</name>
</gene>
<feature type="compositionally biased region" description="Acidic residues" evidence="1">
    <location>
        <begin position="46"/>
        <end position="56"/>
    </location>
</feature>
<evidence type="ECO:0000256" key="2">
    <source>
        <dbReference type="SAM" id="SignalP"/>
    </source>
</evidence>
<dbReference type="Proteomes" id="UP000280685">
    <property type="component" value="Chromosome 1"/>
</dbReference>
<feature type="region of interest" description="Disordered" evidence="1">
    <location>
        <begin position="46"/>
        <end position="141"/>
    </location>
</feature>
<feature type="signal peptide" evidence="2">
    <location>
        <begin position="1"/>
        <end position="28"/>
    </location>
</feature>
<keyword evidence="4" id="KW-1185">Reference proteome</keyword>
<feature type="compositionally biased region" description="Basic and acidic residues" evidence="1">
    <location>
        <begin position="78"/>
        <end position="87"/>
    </location>
</feature>
<feature type="compositionally biased region" description="Acidic residues" evidence="1">
    <location>
        <begin position="88"/>
        <end position="103"/>
    </location>
</feature>
<organism evidence="3 4">
    <name type="scientific">Podospora comata</name>
    <dbReference type="NCBI Taxonomy" id="48703"/>
    <lineage>
        <taxon>Eukaryota</taxon>
        <taxon>Fungi</taxon>
        <taxon>Dikarya</taxon>
        <taxon>Ascomycota</taxon>
        <taxon>Pezizomycotina</taxon>
        <taxon>Sordariomycetes</taxon>
        <taxon>Sordariomycetidae</taxon>
        <taxon>Sordariales</taxon>
        <taxon>Podosporaceae</taxon>
        <taxon>Podospora</taxon>
    </lineage>
</organism>
<protein>
    <recommendedName>
        <fullName evidence="5">Secreted protein</fullName>
    </recommendedName>
</protein>
<keyword evidence="2" id="KW-0732">Signal</keyword>
<evidence type="ECO:0000313" key="3">
    <source>
        <dbReference type="EMBL" id="VBB71718.1"/>
    </source>
</evidence>
<accession>A0ABY6RUL1</accession>
<name>A0ABY6RUL1_PODCO</name>
<evidence type="ECO:0000256" key="1">
    <source>
        <dbReference type="SAM" id="MobiDB-lite"/>
    </source>
</evidence>
<reference evidence="3" key="1">
    <citation type="submission" date="2018-02" db="EMBL/GenBank/DDBJ databases">
        <authorList>
            <person name="Silar P."/>
        </authorList>
    </citation>
    <scope>NUCLEOTIDE SEQUENCE [LARGE SCALE GENOMIC DNA]</scope>
    <source>
        <strain evidence="3">T</strain>
    </source>
</reference>
<feature type="chain" id="PRO_5045897439" description="Secreted protein" evidence="2">
    <location>
        <begin position="29"/>
        <end position="161"/>
    </location>
</feature>
<dbReference type="EMBL" id="LR026964">
    <property type="protein sequence ID" value="VBB71718.1"/>
    <property type="molecule type" value="Genomic_DNA"/>
</dbReference>